<proteinExistence type="predicted"/>
<sequence length="219" mass="25198">MVLEAGTRALLCKHGSPWQSRGISASRSLFFPSSSSERRPALIFPSTIFRFLTDFDCFLHPRGNEHARVSSMRGSRGWDFSEIVFPSRHIPDQRNLHPKPAVFSTFSEMVFSSIVFERQRNVHPKPAQCLYLRTCYCCTGNAEAMHRYGIPRQRRAGLGSFCSTMLRCLAHGQETGAMSRFQQSCALFQRMVRQVNPWIACSVGNRYETRARWNGRRRR</sequence>
<dbReference type="AlphaFoldDB" id="A0A6G1I140"/>
<evidence type="ECO:0000313" key="1">
    <source>
        <dbReference type="EMBL" id="KAF2401972.1"/>
    </source>
</evidence>
<protein>
    <submittedName>
        <fullName evidence="1">Uncharacterized protein</fullName>
    </submittedName>
</protein>
<evidence type="ECO:0000313" key="2">
    <source>
        <dbReference type="Proteomes" id="UP000799640"/>
    </source>
</evidence>
<organism evidence="1 2">
    <name type="scientific">Trichodelitschia bisporula</name>
    <dbReference type="NCBI Taxonomy" id="703511"/>
    <lineage>
        <taxon>Eukaryota</taxon>
        <taxon>Fungi</taxon>
        <taxon>Dikarya</taxon>
        <taxon>Ascomycota</taxon>
        <taxon>Pezizomycotina</taxon>
        <taxon>Dothideomycetes</taxon>
        <taxon>Dothideomycetes incertae sedis</taxon>
        <taxon>Phaeotrichales</taxon>
        <taxon>Phaeotrichaceae</taxon>
        <taxon>Trichodelitschia</taxon>
    </lineage>
</organism>
<name>A0A6G1I140_9PEZI</name>
<keyword evidence="2" id="KW-1185">Reference proteome</keyword>
<dbReference type="Proteomes" id="UP000799640">
    <property type="component" value="Unassembled WGS sequence"/>
</dbReference>
<reference evidence="1" key="1">
    <citation type="journal article" date="2020" name="Stud. Mycol.">
        <title>101 Dothideomycetes genomes: a test case for predicting lifestyles and emergence of pathogens.</title>
        <authorList>
            <person name="Haridas S."/>
            <person name="Albert R."/>
            <person name="Binder M."/>
            <person name="Bloem J."/>
            <person name="Labutti K."/>
            <person name="Salamov A."/>
            <person name="Andreopoulos B."/>
            <person name="Baker S."/>
            <person name="Barry K."/>
            <person name="Bills G."/>
            <person name="Bluhm B."/>
            <person name="Cannon C."/>
            <person name="Castanera R."/>
            <person name="Culley D."/>
            <person name="Daum C."/>
            <person name="Ezra D."/>
            <person name="Gonzalez J."/>
            <person name="Henrissat B."/>
            <person name="Kuo A."/>
            <person name="Liang C."/>
            <person name="Lipzen A."/>
            <person name="Lutzoni F."/>
            <person name="Magnuson J."/>
            <person name="Mondo S."/>
            <person name="Nolan M."/>
            <person name="Ohm R."/>
            <person name="Pangilinan J."/>
            <person name="Park H.-J."/>
            <person name="Ramirez L."/>
            <person name="Alfaro M."/>
            <person name="Sun H."/>
            <person name="Tritt A."/>
            <person name="Yoshinaga Y."/>
            <person name="Zwiers L.-H."/>
            <person name="Turgeon B."/>
            <person name="Goodwin S."/>
            <person name="Spatafora J."/>
            <person name="Crous P."/>
            <person name="Grigoriev I."/>
        </authorList>
    </citation>
    <scope>NUCLEOTIDE SEQUENCE</scope>
    <source>
        <strain evidence="1">CBS 262.69</strain>
    </source>
</reference>
<dbReference type="EMBL" id="ML996692">
    <property type="protein sequence ID" value="KAF2401972.1"/>
    <property type="molecule type" value="Genomic_DNA"/>
</dbReference>
<accession>A0A6G1I140</accession>
<gene>
    <name evidence="1" type="ORF">EJ06DRAFT_369981</name>
</gene>